<dbReference type="EMBL" id="OV170231">
    <property type="protein sequence ID" value="CAH0717111.1"/>
    <property type="molecule type" value="Genomic_DNA"/>
</dbReference>
<feature type="region of interest" description="Disordered" evidence="1">
    <location>
        <begin position="195"/>
        <end position="217"/>
    </location>
</feature>
<feature type="region of interest" description="Disordered" evidence="1">
    <location>
        <begin position="16"/>
        <end position="72"/>
    </location>
</feature>
<name>A0A8J9UB15_9NEOP</name>
<evidence type="ECO:0000313" key="2">
    <source>
        <dbReference type="EMBL" id="CAH0717111.1"/>
    </source>
</evidence>
<evidence type="ECO:0000256" key="1">
    <source>
        <dbReference type="SAM" id="MobiDB-lite"/>
    </source>
</evidence>
<evidence type="ECO:0000313" key="3">
    <source>
        <dbReference type="Proteomes" id="UP000838878"/>
    </source>
</evidence>
<protein>
    <submittedName>
        <fullName evidence="2">Uncharacterized protein</fullName>
    </submittedName>
</protein>
<reference evidence="2" key="1">
    <citation type="submission" date="2021-12" db="EMBL/GenBank/DDBJ databases">
        <authorList>
            <person name="Martin H S."/>
        </authorList>
    </citation>
    <scope>NUCLEOTIDE SEQUENCE</scope>
</reference>
<keyword evidence="3" id="KW-1185">Reference proteome</keyword>
<sequence length="217" mass="24293">MKIVVISHYTAEAKVPAEAAEQHPGGKPQADRKVTGIQEKSATKTRQAGGHPRTRQDVRPSTTEESLRKEPLYDIGPHSSLIPEQDLFCQNFEFSGFIPLVHETYEKLRGVDPRLQDRLQASMFMHAMSTYLNLELIETARKTGQHVLNIRTDVREILADYQVIPQPIADYISHVTSVITPDGREVKFNLPEIAISQGPGSESGKESRLHQVELSDS</sequence>
<gene>
    <name evidence="2" type="ORF">BINO364_LOCUS3752</name>
</gene>
<dbReference type="Proteomes" id="UP000838878">
    <property type="component" value="Chromosome 11"/>
</dbReference>
<proteinExistence type="predicted"/>
<feature type="compositionally biased region" description="Basic and acidic residues" evidence="1">
    <location>
        <begin position="203"/>
        <end position="217"/>
    </location>
</feature>
<dbReference type="AlphaFoldDB" id="A0A8J9UB15"/>
<feature type="non-terminal residue" evidence="2">
    <location>
        <position position="217"/>
    </location>
</feature>
<organism evidence="2 3">
    <name type="scientific">Brenthis ino</name>
    <name type="common">lesser marbled fritillary</name>
    <dbReference type="NCBI Taxonomy" id="405034"/>
    <lineage>
        <taxon>Eukaryota</taxon>
        <taxon>Metazoa</taxon>
        <taxon>Ecdysozoa</taxon>
        <taxon>Arthropoda</taxon>
        <taxon>Hexapoda</taxon>
        <taxon>Insecta</taxon>
        <taxon>Pterygota</taxon>
        <taxon>Neoptera</taxon>
        <taxon>Endopterygota</taxon>
        <taxon>Lepidoptera</taxon>
        <taxon>Glossata</taxon>
        <taxon>Ditrysia</taxon>
        <taxon>Papilionoidea</taxon>
        <taxon>Nymphalidae</taxon>
        <taxon>Heliconiinae</taxon>
        <taxon>Argynnini</taxon>
        <taxon>Brenthis</taxon>
    </lineage>
</organism>
<accession>A0A8J9UB15</accession>
<dbReference type="OrthoDB" id="6920300at2759"/>